<evidence type="ECO:0000313" key="4">
    <source>
        <dbReference type="Proteomes" id="UP000595636"/>
    </source>
</evidence>
<dbReference type="KEGG" id="slf:JEQ17_45220"/>
<name>A0A7T7RHX1_9ACTN</name>
<feature type="compositionally biased region" description="Low complexity" evidence="1">
    <location>
        <begin position="87"/>
        <end position="97"/>
    </location>
</feature>
<dbReference type="InterPro" id="IPR042213">
    <property type="entry name" value="NBD_C_sf"/>
</dbReference>
<evidence type="ECO:0000313" key="3">
    <source>
        <dbReference type="EMBL" id="QQM47262.1"/>
    </source>
</evidence>
<evidence type="ECO:0000256" key="1">
    <source>
        <dbReference type="SAM" id="MobiDB-lite"/>
    </source>
</evidence>
<feature type="compositionally biased region" description="Basic and acidic residues" evidence="1">
    <location>
        <begin position="31"/>
        <end position="86"/>
    </location>
</feature>
<dbReference type="Gene3D" id="3.40.980.20">
    <property type="entry name" value="Four-carbon acid sugar kinase, nucleotide binding domain"/>
    <property type="match status" value="1"/>
</dbReference>
<protein>
    <recommendedName>
        <fullName evidence="2">Four-carbon acid sugar kinase nucleotide binding domain-containing protein</fullName>
    </recommendedName>
</protein>
<keyword evidence="4" id="KW-1185">Reference proteome</keyword>
<dbReference type="AlphaFoldDB" id="A0A7T7RHX1"/>
<dbReference type="SUPFAM" id="SSF142764">
    <property type="entry name" value="YgbK-like"/>
    <property type="match status" value="1"/>
</dbReference>
<dbReference type="InterPro" id="IPR031475">
    <property type="entry name" value="NBD_C"/>
</dbReference>
<organism evidence="3 4">
    <name type="scientific">Streptomyces liliifuscus</name>
    <dbReference type="NCBI Taxonomy" id="2797636"/>
    <lineage>
        <taxon>Bacteria</taxon>
        <taxon>Bacillati</taxon>
        <taxon>Actinomycetota</taxon>
        <taxon>Actinomycetes</taxon>
        <taxon>Kitasatosporales</taxon>
        <taxon>Streptomycetaceae</taxon>
        <taxon>Streptomyces</taxon>
    </lineage>
</organism>
<feature type="compositionally biased region" description="Low complexity" evidence="1">
    <location>
        <begin position="1"/>
        <end position="12"/>
    </location>
</feature>
<dbReference type="Pfam" id="PF17042">
    <property type="entry name" value="NBD_C"/>
    <property type="match status" value="1"/>
</dbReference>
<gene>
    <name evidence="3" type="ORF">JEQ17_45220</name>
</gene>
<reference evidence="3 4" key="1">
    <citation type="submission" date="2020-12" db="EMBL/GenBank/DDBJ databases">
        <title>A novel species.</title>
        <authorList>
            <person name="Li K."/>
        </authorList>
    </citation>
    <scope>NUCLEOTIDE SEQUENCE [LARGE SCALE GENOMIC DNA]</scope>
    <source>
        <strain evidence="3 4">ZYC-3</strain>
    </source>
</reference>
<proteinExistence type="predicted"/>
<dbReference type="Proteomes" id="UP000595636">
    <property type="component" value="Chromosome"/>
</dbReference>
<feature type="domain" description="Four-carbon acid sugar kinase nucleotide binding" evidence="2">
    <location>
        <begin position="112"/>
        <end position="256"/>
    </location>
</feature>
<accession>A0A7T7RHX1</accession>
<evidence type="ECO:0000259" key="2">
    <source>
        <dbReference type="Pfam" id="PF17042"/>
    </source>
</evidence>
<dbReference type="EMBL" id="CP066831">
    <property type="protein sequence ID" value="QQM47262.1"/>
    <property type="molecule type" value="Genomic_DNA"/>
</dbReference>
<sequence>MGTGGLAAALGRRLAKAEADAAGTGAGFKGTDGDRPAEAARGHTEADADHSARTARDRSTEADPDPDHSARTAHDRSAEADRDRPTGADTAGPAPADEVSPALGGTSFRPLLVVVGTAEPVAVAQIAQLVAAGARHVPLPAHTLTDHSARRPLDIRTEGGHTPHGVTVVSIDGTHAVDPGAAGRLAAGLAHAVAAAAHDSDLVLTGGETARRVLDALGIRELLPLDQIHHGAVRSSTVDGRRVVTRPGSYGDTDSLLRIARALRPGLALPSDQPVASPVPSRPTR</sequence>
<feature type="region of interest" description="Disordered" evidence="1">
    <location>
        <begin position="1"/>
        <end position="104"/>
    </location>
</feature>